<name>A0A0E3SAB3_9EURY</name>
<dbReference type="PANTHER" id="PTHR30461:SF2">
    <property type="entry name" value="SERINE RECOMBINASE PINE-RELATED"/>
    <property type="match status" value="1"/>
</dbReference>
<dbReference type="CDD" id="cd03768">
    <property type="entry name" value="SR_ResInv"/>
    <property type="match status" value="1"/>
</dbReference>
<keyword evidence="3" id="KW-0233">DNA recombination</keyword>
<dbReference type="GO" id="GO:0000150">
    <property type="term" value="F:DNA strand exchange activity"/>
    <property type="evidence" value="ECO:0007669"/>
    <property type="project" value="InterPro"/>
</dbReference>
<evidence type="ECO:0000256" key="2">
    <source>
        <dbReference type="ARBA" id="ARBA00023125"/>
    </source>
</evidence>
<organism evidence="6 7">
    <name type="scientific">Methanosarcina horonobensis HB-1 = JCM 15518</name>
    <dbReference type="NCBI Taxonomy" id="1434110"/>
    <lineage>
        <taxon>Archaea</taxon>
        <taxon>Methanobacteriati</taxon>
        <taxon>Methanobacteriota</taxon>
        <taxon>Stenosarchaea group</taxon>
        <taxon>Methanomicrobia</taxon>
        <taxon>Methanosarcinales</taxon>
        <taxon>Methanosarcinaceae</taxon>
        <taxon>Methanosarcina</taxon>
    </lineage>
</organism>
<dbReference type="Gene3D" id="3.40.50.1390">
    <property type="entry name" value="Resolvase, N-terminal catalytic domain"/>
    <property type="match status" value="1"/>
</dbReference>
<evidence type="ECO:0000256" key="1">
    <source>
        <dbReference type="ARBA" id="ARBA00009913"/>
    </source>
</evidence>
<dbReference type="InterPro" id="IPR036162">
    <property type="entry name" value="Resolvase-like_N_sf"/>
</dbReference>
<dbReference type="KEGG" id="mhor:MSHOH_2146"/>
<reference evidence="6 7" key="1">
    <citation type="submission" date="2014-07" db="EMBL/GenBank/DDBJ databases">
        <title>Methanogenic archaea and the global carbon cycle.</title>
        <authorList>
            <person name="Henriksen J.R."/>
            <person name="Luke J."/>
            <person name="Reinhart S."/>
            <person name="Benedict M.N."/>
            <person name="Youngblut N.D."/>
            <person name="Metcalf M.E."/>
            <person name="Whitaker R.J."/>
            <person name="Metcalf W.W."/>
        </authorList>
    </citation>
    <scope>NUCLEOTIDE SEQUENCE [LARGE SCALE GENOMIC DNA]</scope>
    <source>
        <strain evidence="6 7">HB-1</strain>
    </source>
</reference>
<evidence type="ECO:0000313" key="6">
    <source>
        <dbReference type="EMBL" id="AKB78629.1"/>
    </source>
</evidence>
<dbReference type="InterPro" id="IPR006119">
    <property type="entry name" value="Resolv_N"/>
</dbReference>
<keyword evidence="2" id="KW-0238">DNA-binding</keyword>
<dbReference type="GO" id="GO:0003677">
    <property type="term" value="F:DNA binding"/>
    <property type="evidence" value="ECO:0007669"/>
    <property type="project" value="UniProtKB-KW"/>
</dbReference>
<dbReference type="SUPFAM" id="SSF53041">
    <property type="entry name" value="Resolvase-like"/>
    <property type="match status" value="1"/>
</dbReference>
<dbReference type="InterPro" id="IPR050639">
    <property type="entry name" value="SSR_resolvase"/>
</dbReference>
<dbReference type="OrthoDB" id="24728at2157"/>
<accession>A0A0E3SAB3</accession>
<dbReference type="STRING" id="1434110.MSHOH_2146"/>
<dbReference type="Proteomes" id="UP000033101">
    <property type="component" value="Chromosome"/>
</dbReference>
<proteinExistence type="inferred from homology"/>
<gene>
    <name evidence="6" type="ORF">MSHOH_2146</name>
</gene>
<dbReference type="GeneID" id="24831392"/>
<dbReference type="PATRIC" id="fig|1434110.4.peg.2733"/>
<dbReference type="PROSITE" id="PS51736">
    <property type="entry name" value="RECOMBINASES_3"/>
    <property type="match status" value="1"/>
</dbReference>
<dbReference type="PANTHER" id="PTHR30461">
    <property type="entry name" value="DNA-INVERTASE FROM LAMBDOID PROPHAGE"/>
    <property type="match status" value="1"/>
</dbReference>
<dbReference type="SMART" id="SM00857">
    <property type="entry name" value="Resolvase"/>
    <property type="match status" value="1"/>
</dbReference>
<keyword evidence="7" id="KW-1185">Reference proteome</keyword>
<dbReference type="RefSeq" id="WP_052730827.1">
    <property type="nucleotide sequence ID" value="NZ_CP009516.1"/>
</dbReference>
<evidence type="ECO:0000259" key="5">
    <source>
        <dbReference type="PROSITE" id="PS51736"/>
    </source>
</evidence>
<dbReference type="Pfam" id="PF13384">
    <property type="entry name" value="HTH_23"/>
    <property type="match status" value="1"/>
</dbReference>
<dbReference type="HOGENOM" id="CLU_010686_8_2_2"/>
<protein>
    <submittedName>
        <fullName evidence="6">Putative resolvase</fullName>
    </submittedName>
</protein>
<dbReference type="AlphaFoldDB" id="A0A0E3SAB3"/>
<dbReference type="Pfam" id="PF00239">
    <property type="entry name" value="Resolvase"/>
    <property type="match status" value="1"/>
</dbReference>
<evidence type="ECO:0000256" key="4">
    <source>
        <dbReference type="SAM" id="MobiDB-lite"/>
    </source>
</evidence>
<feature type="domain" description="Resolvase/invertase-type recombinase catalytic" evidence="5">
    <location>
        <begin position="3"/>
        <end position="150"/>
    </location>
</feature>
<evidence type="ECO:0000313" key="7">
    <source>
        <dbReference type="Proteomes" id="UP000033101"/>
    </source>
</evidence>
<comment type="similarity">
    <text evidence="1">Belongs to the site-specific recombinase resolvase family.</text>
</comment>
<dbReference type="SUPFAM" id="SSF46689">
    <property type="entry name" value="Homeodomain-like"/>
    <property type="match status" value="1"/>
</dbReference>
<sequence length="208" mass="23956">MGIILGYARTSTSKQDIDNQIIALKEAGVLPENIFYDEGVSGLTLAKNRKAFKKVYEMIQNGEVDRLYVFELSRIGRSSAETLQLFIDIELKGVQIISLSPNEAWTKLVDENMKGIRNIFVSMFAWFADIEKKSLSERTKLGQERARKEGKKIGRPESEPDKKEYNKLKATGLKPAQIARVMQIPPSTLYKWVDRWEEEERIKRNQEL</sequence>
<evidence type="ECO:0000256" key="3">
    <source>
        <dbReference type="ARBA" id="ARBA00023172"/>
    </source>
</evidence>
<dbReference type="EMBL" id="CP009516">
    <property type="protein sequence ID" value="AKB78629.1"/>
    <property type="molecule type" value="Genomic_DNA"/>
</dbReference>
<feature type="region of interest" description="Disordered" evidence="4">
    <location>
        <begin position="141"/>
        <end position="165"/>
    </location>
</feature>
<dbReference type="InterPro" id="IPR009057">
    <property type="entry name" value="Homeodomain-like_sf"/>
</dbReference>